<feature type="compositionally biased region" description="Polar residues" evidence="1">
    <location>
        <begin position="1"/>
        <end position="16"/>
    </location>
</feature>
<organism evidence="2 3">
    <name type="scientific">Parathielavia hyrcaniae</name>
    <dbReference type="NCBI Taxonomy" id="113614"/>
    <lineage>
        <taxon>Eukaryota</taxon>
        <taxon>Fungi</taxon>
        <taxon>Dikarya</taxon>
        <taxon>Ascomycota</taxon>
        <taxon>Pezizomycotina</taxon>
        <taxon>Sordariomycetes</taxon>
        <taxon>Sordariomycetidae</taxon>
        <taxon>Sordariales</taxon>
        <taxon>Chaetomiaceae</taxon>
        <taxon>Parathielavia</taxon>
    </lineage>
</organism>
<dbReference type="AlphaFoldDB" id="A0AAN6SYD7"/>
<protein>
    <submittedName>
        <fullName evidence="2">Uncharacterized protein</fullName>
    </submittedName>
</protein>
<feature type="compositionally biased region" description="Low complexity" evidence="1">
    <location>
        <begin position="34"/>
        <end position="43"/>
    </location>
</feature>
<comment type="caution">
    <text evidence="2">The sequence shown here is derived from an EMBL/GenBank/DDBJ whole genome shotgun (WGS) entry which is preliminary data.</text>
</comment>
<feature type="region of interest" description="Disordered" evidence="1">
    <location>
        <begin position="111"/>
        <end position="349"/>
    </location>
</feature>
<evidence type="ECO:0000313" key="2">
    <source>
        <dbReference type="EMBL" id="KAK4097556.1"/>
    </source>
</evidence>
<feature type="region of interest" description="Disordered" evidence="1">
    <location>
        <begin position="1"/>
        <end position="48"/>
    </location>
</feature>
<accession>A0AAN6SYD7</accession>
<feature type="compositionally biased region" description="Polar residues" evidence="1">
    <location>
        <begin position="316"/>
        <end position="327"/>
    </location>
</feature>
<gene>
    <name evidence="2" type="ORF">N658DRAFT_569231</name>
</gene>
<keyword evidence="3" id="KW-1185">Reference proteome</keyword>
<name>A0AAN6SYD7_9PEZI</name>
<reference evidence="2" key="2">
    <citation type="submission" date="2023-05" db="EMBL/GenBank/DDBJ databases">
        <authorList>
            <consortium name="Lawrence Berkeley National Laboratory"/>
            <person name="Steindorff A."/>
            <person name="Hensen N."/>
            <person name="Bonometti L."/>
            <person name="Westerberg I."/>
            <person name="Brannstrom I.O."/>
            <person name="Guillou S."/>
            <person name="Cros-Aarteil S."/>
            <person name="Calhoun S."/>
            <person name="Haridas S."/>
            <person name="Kuo A."/>
            <person name="Mondo S."/>
            <person name="Pangilinan J."/>
            <person name="Riley R."/>
            <person name="Labutti K."/>
            <person name="Andreopoulos B."/>
            <person name="Lipzen A."/>
            <person name="Chen C."/>
            <person name="Yanf M."/>
            <person name="Daum C."/>
            <person name="Ng V."/>
            <person name="Clum A."/>
            <person name="Ohm R."/>
            <person name="Martin F."/>
            <person name="Silar P."/>
            <person name="Natvig D."/>
            <person name="Lalanne C."/>
            <person name="Gautier V."/>
            <person name="Ament-Velasquez S.L."/>
            <person name="Kruys A."/>
            <person name="Hutchinson M.I."/>
            <person name="Powell A.J."/>
            <person name="Barry K."/>
            <person name="Miller A.N."/>
            <person name="Grigoriev I.V."/>
            <person name="Debuchy R."/>
            <person name="Gladieux P."/>
            <person name="Thoren M.H."/>
            <person name="Johannesson H."/>
        </authorList>
    </citation>
    <scope>NUCLEOTIDE SEQUENCE</scope>
    <source>
        <strain evidence="2">CBS 757.83</strain>
    </source>
</reference>
<feature type="compositionally biased region" description="Basic and acidic residues" evidence="1">
    <location>
        <begin position="238"/>
        <end position="265"/>
    </location>
</feature>
<dbReference type="EMBL" id="MU863672">
    <property type="protein sequence ID" value="KAK4097556.1"/>
    <property type="molecule type" value="Genomic_DNA"/>
</dbReference>
<reference evidence="2" key="1">
    <citation type="journal article" date="2023" name="Mol. Phylogenet. Evol.">
        <title>Genome-scale phylogeny and comparative genomics of the fungal order Sordariales.</title>
        <authorList>
            <person name="Hensen N."/>
            <person name="Bonometti L."/>
            <person name="Westerberg I."/>
            <person name="Brannstrom I.O."/>
            <person name="Guillou S."/>
            <person name="Cros-Aarteil S."/>
            <person name="Calhoun S."/>
            <person name="Haridas S."/>
            <person name="Kuo A."/>
            <person name="Mondo S."/>
            <person name="Pangilinan J."/>
            <person name="Riley R."/>
            <person name="LaButti K."/>
            <person name="Andreopoulos B."/>
            <person name="Lipzen A."/>
            <person name="Chen C."/>
            <person name="Yan M."/>
            <person name="Daum C."/>
            <person name="Ng V."/>
            <person name="Clum A."/>
            <person name="Steindorff A."/>
            <person name="Ohm R.A."/>
            <person name="Martin F."/>
            <person name="Silar P."/>
            <person name="Natvig D.O."/>
            <person name="Lalanne C."/>
            <person name="Gautier V."/>
            <person name="Ament-Velasquez S.L."/>
            <person name="Kruys A."/>
            <person name="Hutchinson M.I."/>
            <person name="Powell A.J."/>
            <person name="Barry K."/>
            <person name="Miller A.N."/>
            <person name="Grigoriev I.V."/>
            <person name="Debuchy R."/>
            <person name="Gladieux P."/>
            <person name="Hiltunen Thoren M."/>
            <person name="Johannesson H."/>
        </authorList>
    </citation>
    <scope>NUCLEOTIDE SEQUENCE</scope>
    <source>
        <strain evidence="2">CBS 757.83</strain>
    </source>
</reference>
<proteinExistence type="predicted"/>
<sequence length="410" mass="44243">MMETILETSHSTTTVPRASPEAASFSVLGPTQLGTETTVSSSTGVGGLHGRSASLNLPLARKASFRVRAWVKRSGSSRTVPSSESLKGHIKHLGGGRVEDVDVNLLVPVARRKSRSRPSSPDSRVTHWLDFYPDADPPETGSKPQPNTPLGPFLAEKRSSRRQRSGSTNSDLRPAPLRVPSIEKATPGKEGDSSDSVATPPKTLSRKSSKWKPLPLLPAQRVGLQPPEAEKTALLGDGETKTAIKKQDAEKPSLGEDLSPRRDDLGILPVIRLGTPPPTPDSSTGGAASMRHHLVGDNLKRDRKSKSKDTEKPPSALSSSPDGTGSMSRRRERPGAADSKGDTANRVRHTRKERIFLHVNYRGEAPFLKAWGLDIKKPADRVEGLAILRDLMQAERERNSMVGSKVVVQG</sequence>
<evidence type="ECO:0000313" key="3">
    <source>
        <dbReference type="Proteomes" id="UP001305647"/>
    </source>
</evidence>
<evidence type="ECO:0000256" key="1">
    <source>
        <dbReference type="SAM" id="MobiDB-lite"/>
    </source>
</evidence>
<dbReference type="Proteomes" id="UP001305647">
    <property type="component" value="Unassembled WGS sequence"/>
</dbReference>
<feature type="compositionally biased region" description="Basic and acidic residues" evidence="1">
    <location>
        <begin position="333"/>
        <end position="345"/>
    </location>
</feature>